<evidence type="ECO:0000256" key="1">
    <source>
        <dbReference type="SAM" id="MobiDB-lite"/>
    </source>
</evidence>
<dbReference type="HOGENOM" id="CLU_750275_0_0_1"/>
<dbReference type="InParanoid" id="A0A0C3DYS5"/>
<accession>A0A0C3DYS5</accession>
<feature type="region of interest" description="Disordered" evidence="1">
    <location>
        <begin position="66"/>
        <end position="92"/>
    </location>
</feature>
<reference evidence="2 3" key="1">
    <citation type="submission" date="2014-04" db="EMBL/GenBank/DDBJ databases">
        <authorList>
            <consortium name="DOE Joint Genome Institute"/>
            <person name="Kuo A."/>
            <person name="Martino E."/>
            <person name="Perotto S."/>
            <person name="Kohler A."/>
            <person name="Nagy L.G."/>
            <person name="Floudas D."/>
            <person name="Copeland A."/>
            <person name="Barry K.W."/>
            <person name="Cichocki N."/>
            <person name="Veneault-Fourrey C."/>
            <person name="LaButti K."/>
            <person name="Lindquist E.A."/>
            <person name="Lipzen A."/>
            <person name="Lundell T."/>
            <person name="Morin E."/>
            <person name="Murat C."/>
            <person name="Sun H."/>
            <person name="Tunlid A."/>
            <person name="Henrissat B."/>
            <person name="Grigoriev I.V."/>
            <person name="Hibbett D.S."/>
            <person name="Martin F."/>
            <person name="Nordberg H.P."/>
            <person name="Cantor M.N."/>
            <person name="Hua S.X."/>
        </authorList>
    </citation>
    <scope>NUCLEOTIDE SEQUENCE [LARGE SCALE GENOMIC DNA]</scope>
    <source>
        <strain evidence="2 3">Zn</strain>
    </source>
</reference>
<keyword evidence="3" id="KW-1185">Reference proteome</keyword>
<dbReference type="Proteomes" id="UP000054321">
    <property type="component" value="Unassembled WGS sequence"/>
</dbReference>
<dbReference type="OrthoDB" id="3921745at2759"/>
<gene>
    <name evidence="2" type="ORF">OIDMADRAFT_174222</name>
</gene>
<dbReference type="AlphaFoldDB" id="A0A0C3DYS5"/>
<dbReference type="EMBL" id="KN832870">
    <property type="protein sequence ID" value="KIN07233.1"/>
    <property type="molecule type" value="Genomic_DNA"/>
</dbReference>
<sequence length="369" mass="42812">MDISMVLNAPNEEKRNEKTEWQLQKAVLLPSMRTQPPTGTYPHDTTSSYDRCFGLLDCLGLASNDMSRPHEKNQPSAPFTGFQPLNDDTTYGKGQHLPTVEENREGYVMNPSFPQEVKLPPISSLDWNYRGSNHKSWNRTVSSRIQLDAVRLNPKRSPRRTTSTSPIVNRHTHRSPSHGGIQPSPKFPRLLYTRPQLEDDAVHVVDTEYDAPPRSSCNRPYNRAQIDWIRYFKVDLSISYDSMDKPFAVQWPGESKTGHCFSARLYRDNWMPCVDAANNPMYDEKGRVKMEAAKMREMKTQEGKEKCIPYSLVDRYPWRAVEYQWITVEDKERARAILSGDDPSDPTGRTAKWREVLWKMEDFKYRDFI</sequence>
<evidence type="ECO:0000313" key="3">
    <source>
        <dbReference type="Proteomes" id="UP000054321"/>
    </source>
</evidence>
<reference evidence="3" key="2">
    <citation type="submission" date="2015-01" db="EMBL/GenBank/DDBJ databases">
        <title>Evolutionary Origins and Diversification of the Mycorrhizal Mutualists.</title>
        <authorList>
            <consortium name="DOE Joint Genome Institute"/>
            <consortium name="Mycorrhizal Genomics Consortium"/>
            <person name="Kohler A."/>
            <person name="Kuo A."/>
            <person name="Nagy L.G."/>
            <person name="Floudas D."/>
            <person name="Copeland A."/>
            <person name="Barry K.W."/>
            <person name="Cichocki N."/>
            <person name="Veneault-Fourrey C."/>
            <person name="LaButti K."/>
            <person name="Lindquist E.A."/>
            <person name="Lipzen A."/>
            <person name="Lundell T."/>
            <person name="Morin E."/>
            <person name="Murat C."/>
            <person name="Riley R."/>
            <person name="Ohm R."/>
            <person name="Sun H."/>
            <person name="Tunlid A."/>
            <person name="Henrissat B."/>
            <person name="Grigoriev I.V."/>
            <person name="Hibbett D.S."/>
            <person name="Martin F."/>
        </authorList>
    </citation>
    <scope>NUCLEOTIDE SEQUENCE [LARGE SCALE GENOMIC DNA]</scope>
    <source>
        <strain evidence="3">Zn</strain>
    </source>
</reference>
<name>A0A0C3DYS5_OIDMZ</name>
<feature type="region of interest" description="Disordered" evidence="1">
    <location>
        <begin position="153"/>
        <end position="185"/>
    </location>
</feature>
<evidence type="ECO:0000313" key="2">
    <source>
        <dbReference type="EMBL" id="KIN07233.1"/>
    </source>
</evidence>
<organism evidence="2 3">
    <name type="scientific">Oidiodendron maius (strain Zn)</name>
    <dbReference type="NCBI Taxonomy" id="913774"/>
    <lineage>
        <taxon>Eukaryota</taxon>
        <taxon>Fungi</taxon>
        <taxon>Dikarya</taxon>
        <taxon>Ascomycota</taxon>
        <taxon>Pezizomycotina</taxon>
        <taxon>Leotiomycetes</taxon>
        <taxon>Leotiomycetes incertae sedis</taxon>
        <taxon>Myxotrichaceae</taxon>
        <taxon>Oidiodendron</taxon>
    </lineage>
</organism>
<protein>
    <submittedName>
        <fullName evidence="2">Uncharacterized protein</fullName>
    </submittedName>
</protein>
<proteinExistence type="predicted"/>